<organism evidence="1">
    <name type="scientific">Triticum urartu</name>
    <name type="common">Red wild einkorn</name>
    <name type="synonym">Crithodium urartu</name>
    <dbReference type="NCBI Taxonomy" id="4572"/>
    <lineage>
        <taxon>Eukaryota</taxon>
        <taxon>Viridiplantae</taxon>
        <taxon>Streptophyta</taxon>
        <taxon>Embryophyta</taxon>
        <taxon>Tracheophyta</taxon>
        <taxon>Spermatophyta</taxon>
        <taxon>Magnoliopsida</taxon>
        <taxon>Liliopsida</taxon>
        <taxon>Poales</taxon>
        <taxon>Poaceae</taxon>
        <taxon>BOP clade</taxon>
        <taxon>Pooideae</taxon>
        <taxon>Triticodae</taxon>
        <taxon>Triticeae</taxon>
        <taxon>Triticinae</taxon>
        <taxon>Triticum</taxon>
    </lineage>
</organism>
<sequence>MDYRRSSMKIIPLVDPCQLLQQELMISGSLSSQQVDVANNDPLGPNQLFSWSLSATLVRCSKEFTPGAADSIAGPVYCLSNATHFLYLVAGYEDMSLLPLDCKVIPVSDGSSVLIQIPKYDNRELYENYKPQFFKESAERILSFTEMTVYLNEYNCMDCELHGARCAFSS</sequence>
<accession>M7YSR7</accession>
<dbReference type="STRING" id="4572.M7YSR7"/>
<reference evidence="1" key="1">
    <citation type="journal article" date="2013" name="Nature">
        <title>Draft genome of the wheat A-genome progenitor Triticum urartu.</title>
        <authorList>
            <person name="Ling H.Q."/>
            <person name="Zhao S."/>
            <person name="Liu D."/>
            <person name="Wang J."/>
            <person name="Sun H."/>
            <person name="Zhang C."/>
            <person name="Fan H."/>
            <person name="Li D."/>
            <person name="Dong L."/>
            <person name="Tao Y."/>
            <person name="Gao C."/>
            <person name="Wu H."/>
            <person name="Li Y."/>
            <person name="Cui Y."/>
            <person name="Guo X."/>
            <person name="Zheng S."/>
            <person name="Wang B."/>
            <person name="Yu K."/>
            <person name="Liang Q."/>
            <person name="Yang W."/>
            <person name="Lou X."/>
            <person name="Chen J."/>
            <person name="Feng M."/>
            <person name="Jian J."/>
            <person name="Zhang X."/>
            <person name="Luo G."/>
            <person name="Jiang Y."/>
            <person name="Liu J."/>
            <person name="Wang Z."/>
            <person name="Sha Y."/>
            <person name="Zhang B."/>
            <person name="Wu H."/>
            <person name="Tang D."/>
            <person name="Shen Q."/>
            <person name="Xue P."/>
            <person name="Zou S."/>
            <person name="Wang X."/>
            <person name="Liu X."/>
            <person name="Wang F."/>
            <person name="Yang Y."/>
            <person name="An X."/>
            <person name="Dong Z."/>
            <person name="Zhang K."/>
            <person name="Zhang X."/>
            <person name="Luo M.C."/>
            <person name="Dvorak J."/>
            <person name="Tong Y."/>
            <person name="Wang J."/>
            <person name="Yang H."/>
            <person name="Li Z."/>
            <person name="Wang D."/>
            <person name="Zhang A."/>
            <person name="Wang J."/>
        </authorList>
    </citation>
    <scope>NUCLEOTIDE SEQUENCE</scope>
</reference>
<proteinExistence type="predicted"/>
<gene>
    <name evidence="1" type="ORF">TRIUR3_33409</name>
</gene>
<evidence type="ECO:0000313" key="1">
    <source>
        <dbReference type="EMBL" id="EMS53708.1"/>
    </source>
</evidence>
<dbReference type="EMBL" id="KD191700">
    <property type="protein sequence ID" value="EMS53708.1"/>
    <property type="molecule type" value="Genomic_DNA"/>
</dbReference>
<protein>
    <submittedName>
        <fullName evidence="1">Uncharacterized protein</fullName>
    </submittedName>
</protein>
<name>M7YSR7_TRIUA</name>
<dbReference type="AlphaFoldDB" id="M7YSR7"/>